<name>A0A059FP90_9PROT</name>
<evidence type="ECO:0000256" key="7">
    <source>
        <dbReference type="ARBA" id="ARBA00022884"/>
    </source>
</evidence>
<accession>A0A059FP90</accession>
<dbReference type="GO" id="GO:0006364">
    <property type="term" value="P:rRNA processing"/>
    <property type="evidence" value="ECO:0007669"/>
    <property type="project" value="TreeGrafter"/>
</dbReference>
<comment type="caution">
    <text evidence="9">The sequence shown here is derived from an EMBL/GenBank/DDBJ whole genome shotgun (WGS) entry which is preliminary data.</text>
</comment>
<dbReference type="OrthoDB" id="9804278at2"/>
<keyword evidence="3" id="KW-0479">Metal-binding</keyword>
<dbReference type="GO" id="GO:0003723">
    <property type="term" value="F:RNA binding"/>
    <property type="evidence" value="ECO:0007669"/>
    <property type="project" value="UniProtKB-KW"/>
</dbReference>
<keyword evidence="5" id="KW-0378">Hydrolase</keyword>
<feature type="domain" description="RNA-binding protein AU-1/Ribonuclease E/G" evidence="8">
    <location>
        <begin position="147"/>
        <end position="265"/>
    </location>
</feature>
<dbReference type="PANTHER" id="PTHR30001">
    <property type="entry name" value="RIBONUCLEASE"/>
    <property type="match status" value="1"/>
</dbReference>
<evidence type="ECO:0000256" key="1">
    <source>
        <dbReference type="ARBA" id="ARBA00001946"/>
    </source>
</evidence>
<dbReference type="InterPro" id="IPR004659">
    <property type="entry name" value="RNase_E/G"/>
</dbReference>
<dbReference type="GO" id="GO:0046872">
    <property type="term" value="F:metal ion binding"/>
    <property type="evidence" value="ECO:0007669"/>
    <property type="project" value="UniProtKB-KW"/>
</dbReference>
<dbReference type="PANTHER" id="PTHR30001:SF1">
    <property type="entry name" value="RIBONUCLEASE E_G-LIKE PROTEIN, CHLOROPLASTIC"/>
    <property type="match status" value="1"/>
</dbReference>
<keyword evidence="10" id="KW-1185">Reference proteome</keyword>
<reference evidence="9 10" key="1">
    <citation type="submission" date="2013-04" db="EMBL/GenBank/DDBJ databases">
        <title>Hyphomonas hirschiana VP5 Genome Sequencing.</title>
        <authorList>
            <person name="Lai Q."/>
            <person name="Shao Z."/>
        </authorList>
    </citation>
    <scope>NUCLEOTIDE SEQUENCE [LARGE SCALE GENOMIC DNA]</scope>
    <source>
        <strain evidence="9 10">VP5</strain>
    </source>
</reference>
<comment type="cofactor">
    <cofactor evidence="1">
        <name>Mg(2+)</name>
        <dbReference type="ChEBI" id="CHEBI:18420"/>
    </cofactor>
</comment>
<dbReference type="InterPro" id="IPR019307">
    <property type="entry name" value="RNA-bd_AU-1/RNase_E/G"/>
</dbReference>
<dbReference type="Pfam" id="PF10150">
    <property type="entry name" value="RNase_E_G"/>
    <property type="match status" value="1"/>
</dbReference>
<evidence type="ECO:0000259" key="8">
    <source>
        <dbReference type="Pfam" id="PF10150"/>
    </source>
</evidence>
<evidence type="ECO:0000256" key="6">
    <source>
        <dbReference type="ARBA" id="ARBA00022842"/>
    </source>
</evidence>
<dbReference type="RefSeq" id="WP_011646737.1">
    <property type="nucleotide sequence ID" value="NZ_ARYI01000009.1"/>
</dbReference>
<keyword evidence="4" id="KW-0255">Endonuclease</keyword>
<sequence>MTVARFLREATLGETRWAALDLQDRPLALYIERPTKPVVLGARLEARIGKTEPGAGGTFIDIPGQSGAFLRTNPGQSGTNQDTLLPSEGSLVTVDVVAEGRAGKLPRVKLAPPGSHPAPSGANAWRAALRASPTTPIEDVPAGDSRMAAAFEDALSPDVTLPGGGRLRIERTRALTAADIDSAGRAMKGSAAARALSLNKEAAEALARQILIRGLGGLFVLDCVSPLTKETSTKLREAFLAAWDGMTARPARVLAPSALGLMELSTEWRITPLNEMLLDMAGLPTAETLALAGLRLLEAEARQTRMGRLKLSLPQAAFAWLTASGMDAEAQLASKYGARLTIGVHARAAPEVSPEG</sequence>
<evidence type="ECO:0000256" key="5">
    <source>
        <dbReference type="ARBA" id="ARBA00022801"/>
    </source>
</evidence>
<dbReference type="EMBL" id="ARYI01000009">
    <property type="protein sequence ID" value="KCZ92480.1"/>
    <property type="molecule type" value="Genomic_DNA"/>
</dbReference>
<dbReference type="PATRIC" id="fig|1280951.3.peg.2194"/>
<organism evidence="9 10">
    <name type="scientific">Hyphomonas hirschiana VP5</name>
    <dbReference type="NCBI Taxonomy" id="1280951"/>
    <lineage>
        <taxon>Bacteria</taxon>
        <taxon>Pseudomonadati</taxon>
        <taxon>Pseudomonadota</taxon>
        <taxon>Alphaproteobacteria</taxon>
        <taxon>Hyphomonadales</taxon>
        <taxon>Hyphomonadaceae</taxon>
        <taxon>Hyphomonas</taxon>
    </lineage>
</organism>
<dbReference type="GO" id="GO:0004540">
    <property type="term" value="F:RNA nuclease activity"/>
    <property type="evidence" value="ECO:0007669"/>
    <property type="project" value="InterPro"/>
</dbReference>
<dbReference type="AlphaFoldDB" id="A0A059FP90"/>
<dbReference type="GO" id="GO:0005737">
    <property type="term" value="C:cytoplasm"/>
    <property type="evidence" value="ECO:0007669"/>
    <property type="project" value="TreeGrafter"/>
</dbReference>
<evidence type="ECO:0000313" key="10">
    <source>
        <dbReference type="Proteomes" id="UP000025061"/>
    </source>
</evidence>
<keyword evidence="6" id="KW-0460">Magnesium</keyword>
<gene>
    <name evidence="9" type="ORF">HHI_10881</name>
</gene>
<dbReference type="GO" id="GO:0004519">
    <property type="term" value="F:endonuclease activity"/>
    <property type="evidence" value="ECO:0007669"/>
    <property type="project" value="UniProtKB-KW"/>
</dbReference>
<evidence type="ECO:0000256" key="2">
    <source>
        <dbReference type="ARBA" id="ARBA00022722"/>
    </source>
</evidence>
<protein>
    <recommendedName>
        <fullName evidence="8">RNA-binding protein AU-1/Ribonuclease E/G domain-containing protein</fullName>
    </recommendedName>
</protein>
<keyword evidence="2" id="KW-0540">Nuclease</keyword>
<dbReference type="Proteomes" id="UP000025061">
    <property type="component" value="Unassembled WGS sequence"/>
</dbReference>
<evidence type="ECO:0000256" key="3">
    <source>
        <dbReference type="ARBA" id="ARBA00022723"/>
    </source>
</evidence>
<evidence type="ECO:0000256" key="4">
    <source>
        <dbReference type="ARBA" id="ARBA00022759"/>
    </source>
</evidence>
<proteinExistence type="predicted"/>
<dbReference type="GO" id="GO:0016787">
    <property type="term" value="F:hydrolase activity"/>
    <property type="evidence" value="ECO:0007669"/>
    <property type="project" value="UniProtKB-KW"/>
</dbReference>
<keyword evidence="7" id="KW-0694">RNA-binding</keyword>
<evidence type="ECO:0000313" key="9">
    <source>
        <dbReference type="EMBL" id="KCZ92480.1"/>
    </source>
</evidence>